<dbReference type="AlphaFoldDB" id="A0A9C7PWA5"/>
<evidence type="ECO:0008006" key="3">
    <source>
        <dbReference type="Google" id="ProtNLM"/>
    </source>
</evidence>
<reference evidence="1" key="1">
    <citation type="journal article" date="2022" name="Proc. Natl. Acad. Sci. U.S.A.">
        <title>Life cycle and functional genomics of the unicellular red alga Galdieria for elucidating algal and plant evolution and industrial use.</title>
        <authorList>
            <person name="Hirooka S."/>
            <person name="Itabashi T."/>
            <person name="Ichinose T.M."/>
            <person name="Onuma R."/>
            <person name="Fujiwara T."/>
            <person name="Yamashita S."/>
            <person name="Jong L.W."/>
            <person name="Tomita R."/>
            <person name="Iwane A.H."/>
            <person name="Miyagishima S.Y."/>
        </authorList>
    </citation>
    <scope>NUCLEOTIDE SEQUENCE</scope>
    <source>
        <strain evidence="1">NBRC 102759</strain>
    </source>
</reference>
<dbReference type="PANTHER" id="PTHR31315:SF1">
    <property type="entry name" value="PROTEIN SIP5"/>
    <property type="match status" value="1"/>
</dbReference>
<dbReference type="PANTHER" id="PTHR31315">
    <property type="entry name" value="PROTEIN SIP5"/>
    <property type="match status" value="1"/>
</dbReference>
<name>A0A9C7PWA5_9RHOD</name>
<dbReference type="EMBL" id="BQMJ01000025">
    <property type="protein sequence ID" value="GJQ11594.1"/>
    <property type="molecule type" value="Genomic_DNA"/>
</dbReference>
<reference evidence="1" key="2">
    <citation type="submission" date="2022-01" db="EMBL/GenBank/DDBJ databases">
        <authorList>
            <person name="Hirooka S."/>
            <person name="Miyagishima S.Y."/>
        </authorList>
    </citation>
    <scope>NUCLEOTIDE SEQUENCE</scope>
    <source>
        <strain evidence="1">NBRC 102759</strain>
    </source>
</reference>
<sequence length="260" mass="30158">MGNVSSTSVWDLSTNGSLGPYYMNNRVPRSDRLLYMRNMFSRSSRSRRRRNYSTTRGNNTEEPKLIPTQFYLDESTFVKLIKNSIVAPRYKGSEEKSHEYRLECPICFYYYPALNYTVCCKQCICSGCFFRIQRKQTEKSAPCSFCKAPLFEIVYDPAAQNDIEKNQESGSYSAEREIVAELETKCTEHSICSKVSNSGIIQRKESSSKNIISSDNFVEEDIPFNPREVEIPIFLQDEEYTEEDLMIMEACFRSMRATRI</sequence>
<comment type="caution">
    <text evidence="1">The sequence shown here is derived from an EMBL/GenBank/DDBJ whole genome shotgun (WGS) entry which is preliminary data.</text>
</comment>
<proteinExistence type="predicted"/>
<keyword evidence="2" id="KW-1185">Reference proteome</keyword>
<dbReference type="Proteomes" id="UP001061958">
    <property type="component" value="Unassembled WGS sequence"/>
</dbReference>
<organism evidence="1 2">
    <name type="scientific">Galdieria partita</name>
    <dbReference type="NCBI Taxonomy" id="83374"/>
    <lineage>
        <taxon>Eukaryota</taxon>
        <taxon>Rhodophyta</taxon>
        <taxon>Bangiophyceae</taxon>
        <taxon>Galdieriales</taxon>
        <taxon>Galdieriaceae</taxon>
        <taxon>Galdieria</taxon>
    </lineage>
</organism>
<accession>A0A9C7PWA5</accession>
<gene>
    <name evidence="1" type="ORF">GpartN1_g3385.t1</name>
</gene>
<evidence type="ECO:0000313" key="1">
    <source>
        <dbReference type="EMBL" id="GJQ11594.1"/>
    </source>
</evidence>
<evidence type="ECO:0000313" key="2">
    <source>
        <dbReference type="Proteomes" id="UP001061958"/>
    </source>
</evidence>
<dbReference type="GO" id="GO:0005737">
    <property type="term" value="C:cytoplasm"/>
    <property type="evidence" value="ECO:0007669"/>
    <property type="project" value="TreeGrafter"/>
</dbReference>
<dbReference type="InterPro" id="IPR039301">
    <property type="entry name" value="Sip5/DA2"/>
</dbReference>
<dbReference type="OrthoDB" id="672597at2759"/>
<protein>
    <recommendedName>
        <fullName evidence="3">RING-type domain-containing protein</fullName>
    </recommendedName>
</protein>